<comment type="caution">
    <text evidence="2">The sequence shown here is derived from an EMBL/GenBank/DDBJ whole genome shotgun (WGS) entry which is preliminary data.</text>
</comment>
<dbReference type="AlphaFoldDB" id="A0A3R8DPN0"/>
<dbReference type="Proteomes" id="UP000284702">
    <property type="component" value="Unassembled WGS sequence"/>
</dbReference>
<dbReference type="EMBL" id="MZMZ02000296">
    <property type="protein sequence ID" value="RQM31029.1"/>
    <property type="molecule type" value="Genomic_DNA"/>
</dbReference>
<keyword evidence="1" id="KW-1133">Transmembrane helix</keyword>
<organism evidence="2 3">
    <name type="scientific">Aphanomyces astaci</name>
    <name type="common">Crayfish plague agent</name>
    <dbReference type="NCBI Taxonomy" id="112090"/>
    <lineage>
        <taxon>Eukaryota</taxon>
        <taxon>Sar</taxon>
        <taxon>Stramenopiles</taxon>
        <taxon>Oomycota</taxon>
        <taxon>Saprolegniomycetes</taxon>
        <taxon>Saprolegniales</taxon>
        <taxon>Verrucalvaceae</taxon>
        <taxon>Aphanomyces</taxon>
    </lineage>
</organism>
<evidence type="ECO:0000256" key="1">
    <source>
        <dbReference type="SAM" id="Phobius"/>
    </source>
</evidence>
<keyword evidence="1" id="KW-0812">Transmembrane</keyword>
<gene>
    <name evidence="2" type="ORF">B5M09_009859</name>
</gene>
<dbReference type="SUPFAM" id="SSF53822">
    <property type="entry name" value="Periplasmic binding protein-like I"/>
    <property type="match status" value="1"/>
</dbReference>
<dbReference type="VEuPathDB" id="FungiDB:H257_08358"/>
<protein>
    <submittedName>
        <fullName evidence="2">Uncharacterized protein</fullName>
    </submittedName>
</protein>
<dbReference type="Gene3D" id="3.40.50.2300">
    <property type="match status" value="1"/>
</dbReference>
<sequence>MGQLKRGNETAKMETFAVVLASLFVYRGLPTAYAYDVVLGVLVPQLTDETLEQAVWSAIHDASLDDPALNVTTVVFETGCNATGTLVALQAFASQRVTAVVGPTCAEACRHSVPFGALQQWTQVTAGCGAYVVPTDDIYNRVYQIAPPDSTKLLAAELVAKTYTGGGTVAYVVPWTSDWVSTLASLRGVVPSARWFFYDASTLAAVLVAVHATPEVKIIAFDVEPSMSVTSFVSMAQRSTVALLGLSVDLDLLLRAIPLFQSTSHLISIAFSKSPSTNLTQPITVTSAYMYDATITACRSQKPSSFALSAHTGASGAIDWIQRTRAPLFQLQVVPASGGVAVILGTFAPVGSTLVYTDSQPPAAAPVTWSTLLSSSSPGTSSPSKTLPYGPSILGAICLSSACSLAFLIRMFLPPYWLVGMFFAGFDRQKDTVSEDTFQVYTVQEKDAAKRRNSQVLVVQTMLDVTNLGLGLAVYFGFVIGQDSSIPRIAFYSIALGSQVAFLPSLLSSRMPMILRYTKYRRFCTKDNKVAANTELDYSFPTHNHHIGGGGVVVAGGTLGLESSLRYIEQEHLDVASSLLRLWLEEVPVLGINVYYLLEGVVSDTVAIVFVATFGTMVATGFKLHLVNRLSELYFKRRGVLFDIAMARLESKQRRSSYN</sequence>
<proteinExistence type="predicted"/>
<evidence type="ECO:0000313" key="3">
    <source>
        <dbReference type="Proteomes" id="UP000284702"/>
    </source>
</evidence>
<dbReference type="InterPro" id="IPR028082">
    <property type="entry name" value="Peripla_BP_I"/>
</dbReference>
<evidence type="ECO:0000313" key="2">
    <source>
        <dbReference type="EMBL" id="RQM31029.1"/>
    </source>
</evidence>
<keyword evidence="1" id="KW-0472">Membrane</keyword>
<feature type="transmembrane region" description="Helical" evidence="1">
    <location>
        <begin position="456"/>
        <end position="477"/>
    </location>
</feature>
<reference evidence="2" key="1">
    <citation type="submission" date="2018-07" db="EMBL/GenBank/DDBJ databases">
        <title>Annotation of Aphanomyces astaci genome assembly.</title>
        <authorList>
            <person name="Studholme D.J."/>
        </authorList>
    </citation>
    <scope>NUCLEOTIDE SEQUENCE [LARGE SCALE GENOMIC DNA]</scope>
    <source>
        <strain evidence="2">Pc</strain>
    </source>
</reference>
<accession>A0A3R8DPN0</accession>
<keyword evidence="3" id="KW-1185">Reference proteome</keyword>
<name>A0A3R8DPN0_APHAT</name>
<feature type="transmembrane region" description="Helical" evidence="1">
    <location>
        <begin position="393"/>
        <end position="413"/>
    </location>
</feature>